<feature type="region of interest" description="Disordered" evidence="1">
    <location>
        <begin position="240"/>
        <end position="301"/>
    </location>
</feature>
<dbReference type="OMA" id="REYYILR"/>
<feature type="compositionally biased region" description="Polar residues" evidence="1">
    <location>
        <begin position="125"/>
        <end position="140"/>
    </location>
</feature>
<organism evidence="2 3">
    <name type="scientific">Coprinopsis cinerea (strain Okayama-7 / 130 / ATCC MYA-4618 / FGSC 9003)</name>
    <name type="common">Inky cap fungus</name>
    <name type="synonym">Hormographiella aspergillata</name>
    <dbReference type="NCBI Taxonomy" id="240176"/>
    <lineage>
        <taxon>Eukaryota</taxon>
        <taxon>Fungi</taxon>
        <taxon>Dikarya</taxon>
        <taxon>Basidiomycota</taxon>
        <taxon>Agaricomycotina</taxon>
        <taxon>Agaricomycetes</taxon>
        <taxon>Agaricomycetidae</taxon>
        <taxon>Agaricales</taxon>
        <taxon>Agaricineae</taxon>
        <taxon>Psathyrellaceae</taxon>
        <taxon>Coprinopsis</taxon>
    </lineage>
</organism>
<dbReference type="VEuPathDB" id="FungiDB:CC1G_03438"/>
<feature type="compositionally biased region" description="Polar residues" evidence="1">
    <location>
        <begin position="157"/>
        <end position="176"/>
    </location>
</feature>
<dbReference type="AlphaFoldDB" id="A8NQQ8"/>
<dbReference type="Proteomes" id="UP000001861">
    <property type="component" value="Unassembled WGS sequence"/>
</dbReference>
<feature type="compositionally biased region" description="Basic and acidic residues" evidence="1">
    <location>
        <begin position="201"/>
        <end position="212"/>
    </location>
</feature>
<dbReference type="KEGG" id="cci:CC1G_03438"/>
<dbReference type="HOGENOM" id="CLU_013662_0_0_1"/>
<evidence type="ECO:0000313" key="2">
    <source>
        <dbReference type="EMBL" id="EAU86227.2"/>
    </source>
</evidence>
<name>A8NQQ8_COPC7</name>
<evidence type="ECO:0000256" key="1">
    <source>
        <dbReference type="SAM" id="MobiDB-lite"/>
    </source>
</evidence>
<reference evidence="2 3" key="1">
    <citation type="journal article" date="2010" name="Proc. Natl. Acad. Sci. U.S.A.">
        <title>Insights into evolution of multicellular fungi from the assembled chromosomes of the mushroom Coprinopsis cinerea (Coprinus cinereus).</title>
        <authorList>
            <person name="Stajich J.E."/>
            <person name="Wilke S.K."/>
            <person name="Ahren D."/>
            <person name="Au C.H."/>
            <person name="Birren B.W."/>
            <person name="Borodovsky M."/>
            <person name="Burns C."/>
            <person name="Canback B."/>
            <person name="Casselton L.A."/>
            <person name="Cheng C.K."/>
            <person name="Deng J."/>
            <person name="Dietrich F.S."/>
            <person name="Fargo D.C."/>
            <person name="Farman M.L."/>
            <person name="Gathman A.C."/>
            <person name="Goldberg J."/>
            <person name="Guigo R."/>
            <person name="Hoegger P.J."/>
            <person name="Hooker J.B."/>
            <person name="Huggins A."/>
            <person name="James T.Y."/>
            <person name="Kamada T."/>
            <person name="Kilaru S."/>
            <person name="Kodira C."/>
            <person name="Kues U."/>
            <person name="Kupfer D."/>
            <person name="Kwan H.S."/>
            <person name="Lomsadze A."/>
            <person name="Li W."/>
            <person name="Lilly W.W."/>
            <person name="Ma L.J."/>
            <person name="Mackey A.J."/>
            <person name="Manning G."/>
            <person name="Martin F."/>
            <person name="Muraguchi H."/>
            <person name="Natvig D.O."/>
            <person name="Palmerini H."/>
            <person name="Ramesh M.A."/>
            <person name="Rehmeyer C.J."/>
            <person name="Roe B.A."/>
            <person name="Shenoy N."/>
            <person name="Stanke M."/>
            <person name="Ter-Hovhannisyan V."/>
            <person name="Tunlid A."/>
            <person name="Velagapudi R."/>
            <person name="Vision T.J."/>
            <person name="Zeng Q."/>
            <person name="Zolan M.E."/>
            <person name="Pukkila P.J."/>
        </authorList>
    </citation>
    <scope>NUCLEOTIDE SEQUENCE [LARGE SCALE GENOMIC DNA]</scope>
    <source>
        <strain evidence="3">Okayama-7 / 130 / ATCC MYA-4618 / FGSC 9003</strain>
    </source>
</reference>
<sequence length="690" mass="77374">MGSTDDLTKLTIPQLKALCKDRKITGFSKLNKLALLQKLGVDSSAMQASSSSTRTTVKQKGRVQGADVASSVASGSTTTRLVDATDDATSTPCTMSEPDEHSILSEANPTVSAPGASTFLERQPGPSSDRQPNETLQTRPEQPGEAAPVTDEPPSPQQTRPSHEASITSQLQNEQTRPPRVGSLVPVTSWTNPNPAPSLARKRDREHDPENKTKRKFPRNLLPVNNLANALLGHIPRHLVSSGQTSPVQTRLDSNAPGRRPNLGSAPLLGDRNGNADRQRSASNSVLKSTRRFAPLIPNGQGPPRVIASRYPPALLSAALRTSAPRWSSEWLLPWAYLEFSAAQYLPDFRPINMPPTIAQRKNVHRLSLVLSFLDDNTVWSLATLSRLYRYSVYSSATHRLARYFSGKRLDKVFSNYSPSLMNYWPYLRQRIAERQRRRELYDRSFLGRFFASSRNIISPGLWASPNHPKQLTIAIRFLMTLLYFHISVHYDPEASFMSQSIVFAEEVVTDEIWMIGVKSFTGTRYFYVLESTCEVVGLVNASKQGKEKEAGNEWDQQFAPRADWSAYIAFRMEAAALTRLRRPNVDPIPSTKRLNDFMRWPNHEEYLRGISKSWLRRIEGEGVLGAYKRDVAERYTMACVVGNSISGRAMTSTEMEHEFKGMPAKTLSEQPNRQHRTTKPTMPHLYLPE</sequence>
<dbReference type="GeneID" id="6012191"/>
<feature type="region of interest" description="Disordered" evidence="1">
    <location>
        <begin position="42"/>
        <end position="221"/>
    </location>
</feature>
<dbReference type="RefSeq" id="XP_001835656.2">
    <property type="nucleotide sequence ID" value="XM_001835604.2"/>
</dbReference>
<keyword evidence="3" id="KW-1185">Reference proteome</keyword>
<accession>A8NQQ8</accession>
<feature type="compositionally biased region" description="Low complexity" evidence="1">
    <location>
        <begin position="43"/>
        <end position="52"/>
    </location>
</feature>
<feature type="compositionally biased region" description="Polar residues" evidence="1">
    <location>
        <begin position="241"/>
        <end position="253"/>
    </location>
</feature>
<dbReference type="OrthoDB" id="2368680at2759"/>
<comment type="caution">
    <text evidence="2">The sequence shown here is derived from an EMBL/GenBank/DDBJ whole genome shotgun (WGS) entry which is preliminary data.</text>
</comment>
<gene>
    <name evidence="2" type="ORF">CC1G_03438</name>
</gene>
<feature type="compositionally biased region" description="Low complexity" evidence="1">
    <location>
        <begin position="65"/>
        <end position="79"/>
    </location>
</feature>
<dbReference type="EMBL" id="AACS02000008">
    <property type="protein sequence ID" value="EAU86227.2"/>
    <property type="molecule type" value="Genomic_DNA"/>
</dbReference>
<proteinExistence type="predicted"/>
<dbReference type="InParanoid" id="A8NQQ8"/>
<protein>
    <recommendedName>
        <fullName evidence="4">Rho termination factor N-terminal domain-containing protein</fullName>
    </recommendedName>
</protein>
<dbReference type="eggNOG" id="ENOG502S7TZ">
    <property type="taxonomic scope" value="Eukaryota"/>
</dbReference>
<evidence type="ECO:0000313" key="3">
    <source>
        <dbReference type="Proteomes" id="UP000001861"/>
    </source>
</evidence>
<feature type="region of interest" description="Disordered" evidence="1">
    <location>
        <begin position="668"/>
        <end position="690"/>
    </location>
</feature>
<evidence type="ECO:0008006" key="4">
    <source>
        <dbReference type="Google" id="ProtNLM"/>
    </source>
</evidence>